<keyword evidence="3 6" id="KW-0812">Transmembrane</keyword>
<protein>
    <recommendedName>
        <fullName evidence="6">Copper transport protein</fullName>
    </recommendedName>
</protein>
<evidence type="ECO:0000313" key="8">
    <source>
        <dbReference type="Proteomes" id="UP000774326"/>
    </source>
</evidence>
<evidence type="ECO:0000256" key="6">
    <source>
        <dbReference type="RuleBase" id="RU367022"/>
    </source>
</evidence>
<dbReference type="PANTHER" id="PTHR12483:SF73">
    <property type="entry name" value="COPPER TRANSPORT PROTEIN CTR3"/>
    <property type="match status" value="1"/>
</dbReference>
<organism evidence="7 8">
    <name type="scientific">Wickerhamomyces pijperi</name>
    <name type="common">Yeast</name>
    <name type="synonym">Pichia pijperi</name>
    <dbReference type="NCBI Taxonomy" id="599730"/>
    <lineage>
        <taxon>Eukaryota</taxon>
        <taxon>Fungi</taxon>
        <taxon>Dikarya</taxon>
        <taxon>Ascomycota</taxon>
        <taxon>Saccharomycotina</taxon>
        <taxon>Saccharomycetes</taxon>
        <taxon>Phaffomycetales</taxon>
        <taxon>Wickerhamomycetaceae</taxon>
        <taxon>Wickerhamomyces</taxon>
    </lineage>
</organism>
<comment type="caution">
    <text evidence="7">The sequence shown here is derived from an EMBL/GenBank/DDBJ whole genome shotgun (WGS) entry which is preliminary data.</text>
</comment>
<keyword evidence="6" id="KW-0406">Ion transport</keyword>
<evidence type="ECO:0000256" key="2">
    <source>
        <dbReference type="ARBA" id="ARBA00006921"/>
    </source>
</evidence>
<dbReference type="EMBL" id="JAEUBG010000519">
    <property type="protein sequence ID" value="KAH3688107.1"/>
    <property type="molecule type" value="Genomic_DNA"/>
</dbReference>
<evidence type="ECO:0000256" key="4">
    <source>
        <dbReference type="ARBA" id="ARBA00022989"/>
    </source>
</evidence>
<reference evidence="7" key="1">
    <citation type="journal article" date="2021" name="Open Biol.">
        <title>Shared evolutionary footprints suggest mitochondrial oxidative damage underlies multiple complex I losses in fungi.</title>
        <authorList>
            <person name="Schikora-Tamarit M.A."/>
            <person name="Marcet-Houben M."/>
            <person name="Nosek J."/>
            <person name="Gabaldon T."/>
        </authorList>
    </citation>
    <scope>NUCLEOTIDE SEQUENCE</scope>
    <source>
        <strain evidence="7">CBS2887</strain>
    </source>
</reference>
<reference evidence="7" key="2">
    <citation type="submission" date="2021-01" db="EMBL/GenBank/DDBJ databases">
        <authorList>
            <person name="Schikora-Tamarit M.A."/>
        </authorList>
    </citation>
    <scope>NUCLEOTIDE SEQUENCE</scope>
    <source>
        <strain evidence="7">CBS2887</strain>
    </source>
</reference>
<comment type="subcellular location">
    <subcellularLocation>
        <location evidence="1 6">Membrane</location>
        <topology evidence="1 6">Multi-pass membrane protein</topology>
    </subcellularLocation>
</comment>
<dbReference type="PANTHER" id="PTHR12483">
    <property type="entry name" value="SOLUTE CARRIER FAMILY 31 COPPER TRANSPORTERS"/>
    <property type="match status" value="1"/>
</dbReference>
<feature type="transmembrane region" description="Helical" evidence="6">
    <location>
        <begin position="200"/>
        <end position="216"/>
    </location>
</feature>
<keyword evidence="6" id="KW-0187">Copper transport</keyword>
<dbReference type="Proteomes" id="UP000774326">
    <property type="component" value="Unassembled WGS sequence"/>
</dbReference>
<comment type="similarity">
    <text evidence="2 6">Belongs to the copper transporter (Ctr) (TC 1.A.56) family. SLC31A subfamily.</text>
</comment>
<name>A0A9P8QEV2_WICPI</name>
<keyword evidence="5 6" id="KW-0472">Membrane</keyword>
<dbReference type="InterPro" id="IPR007274">
    <property type="entry name" value="Cop_transporter"/>
</dbReference>
<evidence type="ECO:0000256" key="5">
    <source>
        <dbReference type="ARBA" id="ARBA00023136"/>
    </source>
</evidence>
<keyword evidence="6" id="KW-0186">Copper</keyword>
<proteinExistence type="inferred from homology"/>
<sequence>MSSTLASSAVSFVNKMDMSSSSSSSSSSTCKISMLWNWYTINSCFIAKSWHVRTKAQFAGSCIGCFFLVMSAQWLHRFSREYDAAIARRKQVMLSKTGVTGGQTKKVASDSGDSSLDIDSWENDKRASLMFLPSDSPISNLFQPIIYVFSHDWFLNFSSLSNASMSYPNFIEHTIRALIFAVQWTQSYIIMLLFMYYNGYIIISCILGAFFGRLVFNYEPITCVTRSESEVNDRKCCM</sequence>
<dbReference type="OrthoDB" id="161814at2759"/>
<keyword evidence="8" id="KW-1185">Reference proteome</keyword>
<gene>
    <name evidence="7" type="ORF">WICPIJ_000878</name>
</gene>
<evidence type="ECO:0000256" key="1">
    <source>
        <dbReference type="ARBA" id="ARBA00004141"/>
    </source>
</evidence>
<keyword evidence="6" id="KW-0813">Transport</keyword>
<accession>A0A9P8QEV2</accession>
<evidence type="ECO:0000256" key="3">
    <source>
        <dbReference type="ARBA" id="ARBA00022692"/>
    </source>
</evidence>
<dbReference type="GO" id="GO:0016020">
    <property type="term" value="C:membrane"/>
    <property type="evidence" value="ECO:0007669"/>
    <property type="project" value="UniProtKB-SubCell"/>
</dbReference>
<dbReference type="Pfam" id="PF04145">
    <property type="entry name" value="Ctr"/>
    <property type="match status" value="1"/>
</dbReference>
<dbReference type="AlphaFoldDB" id="A0A9P8QEV2"/>
<keyword evidence="4 6" id="KW-1133">Transmembrane helix</keyword>
<dbReference type="GO" id="GO:0005375">
    <property type="term" value="F:copper ion transmembrane transporter activity"/>
    <property type="evidence" value="ECO:0007669"/>
    <property type="project" value="UniProtKB-UniRule"/>
</dbReference>
<evidence type="ECO:0000313" key="7">
    <source>
        <dbReference type="EMBL" id="KAH3688107.1"/>
    </source>
</evidence>